<proteinExistence type="predicted"/>
<evidence type="ECO:0000313" key="2">
    <source>
        <dbReference type="Proteomes" id="UP000265520"/>
    </source>
</evidence>
<name>A0A392S4R0_9FABA</name>
<sequence length="40" mass="4507">FVTINIDMVILANFIRICGLGQRGKERGRCNGGEVMRGRR</sequence>
<organism evidence="1 2">
    <name type="scientific">Trifolium medium</name>
    <dbReference type="NCBI Taxonomy" id="97028"/>
    <lineage>
        <taxon>Eukaryota</taxon>
        <taxon>Viridiplantae</taxon>
        <taxon>Streptophyta</taxon>
        <taxon>Embryophyta</taxon>
        <taxon>Tracheophyta</taxon>
        <taxon>Spermatophyta</taxon>
        <taxon>Magnoliopsida</taxon>
        <taxon>eudicotyledons</taxon>
        <taxon>Gunneridae</taxon>
        <taxon>Pentapetalae</taxon>
        <taxon>rosids</taxon>
        <taxon>fabids</taxon>
        <taxon>Fabales</taxon>
        <taxon>Fabaceae</taxon>
        <taxon>Papilionoideae</taxon>
        <taxon>50 kb inversion clade</taxon>
        <taxon>NPAAA clade</taxon>
        <taxon>Hologalegina</taxon>
        <taxon>IRL clade</taxon>
        <taxon>Trifolieae</taxon>
        <taxon>Trifolium</taxon>
    </lineage>
</organism>
<accession>A0A392S4R0</accession>
<dbReference type="AlphaFoldDB" id="A0A392S4R0"/>
<keyword evidence="2" id="KW-1185">Reference proteome</keyword>
<protein>
    <submittedName>
        <fullName evidence="1">Uncharacterized protein</fullName>
    </submittedName>
</protein>
<evidence type="ECO:0000313" key="1">
    <source>
        <dbReference type="EMBL" id="MCI43649.1"/>
    </source>
</evidence>
<feature type="non-terminal residue" evidence="1">
    <location>
        <position position="1"/>
    </location>
</feature>
<comment type="caution">
    <text evidence="1">The sequence shown here is derived from an EMBL/GenBank/DDBJ whole genome shotgun (WGS) entry which is preliminary data.</text>
</comment>
<reference evidence="1 2" key="1">
    <citation type="journal article" date="2018" name="Front. Plant Sci.">
        <title>Red Clover (Trifolium pratense) and Zigzag Clover (T. medium) - A Picture of Genomic Similarities and Differences.</title>
        <authorList>
            <person name="Dluhosova J."/>
            <person name="Istvanek J."/>
            <person name="Nedelnik J."/>
            <person name="Repkova J."/>
        </authorList>
    </citation>
    <scope>NUCLEOTIDE SEQUENCE [LARGE SCALE GENOMIC DNA]</scope>
    <source>
        <strain evidence="2">cv. 10/8</strain>
        <tissue evidence="1">Leaf</tissue>
    </source>
</reference>
<dbReference type="EMBL" id="LXQA010320399">
    <property type="protein sequence ID" value="MCI43649.1"/>
    <property type="molecule type" value="Genomic_DNA"/>
</dbReference>
<dbReference type="Proteomes" id="UP000265520">
    <property type="component" value="Unassembled WGS sequence"/>
</dbReference>